<feature type="domain" description="Prohead serine protease" evidence="6">
    <location>
        <begin position="60"/>
        <end position="154"/>
    </location>
</feature>
<accession>A0A5A8F3Y3</accession>
<organism evidence="7 8">
    <name type="scientific">Deferribacter autotrophicus</name>
    <dbReference type="NCBI Taxonomy" id="500465"/>
    <lineage>
        <taxon>Bacteria</taxon>
        <taxon>Pseudomonadati</taxon>
        <taxon>Deferribacterota</taxon>
        <taxon>Deferribacteres</taxon>
        <taxon>Deferribacterales</taxon>
        <taxon>Deferribacteraceae</taxon>
        <taxon>Deferribacter</taxon>
    </lineage>
</organism>
<evidence type="ECO:0000256" key="1">
    <source>
        <dbReference type="ARBA" id="ARBA00022612"/>
    </source>
</evidence>
<reference evidence="7 8" key="1">
    <citation type="submission" date="2019-06" db="EMBL/GenBank/DDBJ databases">
        <title>Genomic insights into carbon and energy metabolism of Deferribacter autotrophicus revealed new metabolic traits in the phylum Deferribacteres.</title>
        <authorList>
            <person name="Slobodkin A.I."/>
            <person name="Slobodkina G.B."/>
            <person name="Allioux M."/>
            <person name="Alain K."/>
            <person name="Jebbar M."/>
            <person name="Shadrin V."/>
            <person name="Kublanov I.V."/>
            <person name="Toshchakov S.V."/>
            <person name="Bonch-Osmolovskaya E.A."/>
        </authorList>
    </citation>
    <scope>NUCLEOTIDE SEQUENCE [LARGE SCALE GENOMIC DNA]</scope>
    <source>
        <strain evidence="7 8">SL50</strain>
    </source>
</reference>
<evidence type="ECO:0000256" key="5">
    <source>
        <dbReference type="SAM" id="MobiDB-lite"/>
    </source>
</evidence>
<dbReference type="EMBL" id="VFJB01000009">
    <property type="protein sequence ID" value="KAA0257204.1"/>
    <property type="molecule type" value="Genomic_DNA"/>
</dbReference>
<evidence type="ECO:0000256" key="2">
    <source>
        <dbReference type="ARBA" id="ARBA00022670"/>
    </source>
</evidence>
<dbReference type="RefSeq" id="WP_149267345.1">
    <property type="nucleotide sequence ID" value="NZ_VFJB01000009.1"/>
</dbReference>
<keyword evidence="8" id="KW-1185">Reference proteome</keyword>
<sequence>MPKDMELLYSRDLSNFEEDENYVYVDAVVLVPGTIKRNYGDLIIEADELKRSAEGLKGKPVLIEHQNDVNSVVGQVIESFFDDDTVQLKAKLKILKKGNDKLIQLIKDKIVTKLSAGFRRTLEQVKAGMYRAKDIEFQEVSIVLNSAVDQATILKKEVIDMPDIESLTKEKTLLEKEVETLKRQLVAREEKIEELTEKLSVLEKEIEALKGMAEIGKKYEESLIKDAEKFVKVVEGDDSPILSLIGKAEIDELQAIARKYEALAREKLKNTAKGTDDDTEKDELNLDEASYEDLKKYEEKLLIGGN</sequence>
<dbReference type="AlphaFoldDB" id="A0A5A8F3Y3"/>
<evidence type="ECO:0000259" key="6">
    <source>
        <dbReference type="Pfam" id="PF04586"/>
    </source>
</evidence>
<keyword evidence="1" id="KW-1188">Viral release from host cell</keyword>
<feature type="region of interest" description="Disordered" evidence="5">
    <location>
        <begin position="268"/>
        <end position="288"/>
    </location>
</feature>
<dbReference type="Proteomes" id="UP000322876">
    <property type="component" value="Unassembled WGS sequence"/>
</dbReference>
<comment type="caution">
    <text evidence="7">The sequence shown here is derived from an EMBL/GenBank/DDBJ whole genome shotgun (WGS) entry which is preliminary data.</text>
</comment>
<name>A0A5A8F3Y3_9BACT</name>
<dbReference type="GO" id="GO:0006508">
    <property type="term" value="P:proteolysis"/>
    <property type="evidence" value="ECO:0007669"/>
    <property type="project" value="UniProtKB-KW"/>
</dbReference>
<keyword evidence="3" id="KW-0378">Hydrolase</keyword>
<evidence type="ECO:0000313" key="7">
    <source>
        <dbReference type="EMBL" id="KAA0257204.1"/>
    </source>
</evidence>
<protein>
    <submittedName>
        <fullName evidence="7">DUF2213 domain-containing protein</fullName>
    </submittedName>
</protein>
<evidence type="ECO:0000256" key="3">
    <source>
        <dbReference type="ARBA" id="ARBA00022801"/>
    </source>
</evidence>
<gene>
    <name evidence="7" type="ORF">FHQ18_11610</name>
</gene>
<dbReference type="Pfam" id="PF04586">
    <property type="entry name" value="Peptidase_S78"/>
    <property type="match status" value="1"/>
</dbReference>
<feature type="coiled-coil region" evidence="4">
    <location>
        <begin position="164"/>
        <end position="212"/>
    </location>
</feature>
<keyword evidence="2" id="KW-0645">Protease</keyword>
<evidence type="ECO:0000256" key="4">
    <source>
        <dbReference type="SAM" id="Coils"/>
    </source>
</evidence>
<feature type="compositionally biased region" description="Acidic residues" evidence="5">
    <location>
        <begin position="277"/>
        <end position="288"/>
    </location>
</feature>
<keyword evidence="4" id="KW-0175">Coiled coil</keyword>
<dbReference type="InterPro" id="IPR054613">
    <property type="entry name" value="Peptidase_S78_dom"/>
</dbReference>
<proteinExistence type="predicted"/>
<dbReference type="GO" id="GO:0008233">
    <property type="term" value="F:peptidase activity"/>
    <property type="evidence" value="ECO:0007669"/>
    <property type="project" value="UniProtKB-KW"/>
</dbReference>
<evidence type="ECO:0000313" key="8">
    <source>
        <dbReference type="Proteomes" id="UP000322876"/>
    </source>
</evidence>